<sequence>MNYYTIETMPFGENCYILYDDVTNECSIIDPGGDFEKIISFISKKNLIPKYIILTHAHADHIGVLQELLDKYKDITLIASMPEKKVLKNPMYNLTTRFGMKHTSFDADKYVNDQDTMKIGNHELEFIITPGHTIGSMCIKVENFLFTGDTLFAGSIGRTDLPSGSYEDMEKSLSKLMKFDENLLVLPGHGESSTIGYEKRHNPFTRGLQ</sequence>
<dbReference type="PANTHER" id="PTHR46233:SF3">
    <property type="entry name" value="HYDROXYACYLGLUTATHIONE HYDROLASE GLOC"/>
    <property type="match status" value="1"/>
</dbReference>
<dbReference type="Gene3D" id="3.60.15.10">
    <property type="entry name" value="Ribonuclease Z/Hydroxyacylglutathione hydrolase-like"/>
    <property type="match status" value="1"/>
</dbReference>
<dbReference type="SUPFAM" id="SSF56281">
    <property type="entry name" value="Metallo-hydrolase/oxidoreductase"/>
    <property type="match status" value="1"/>
</dbReference>
<dbReference type="HOGENOM" id="CLU_030571_5_4_9"/>
<dbReference type="OrthoDB" id="9802248at2"/>
<accession>V9HPE8</accession>
<dbReference type="GO" id="GO:0016787">
    <property type="term" value="F:hydrolase activity"/>
    <property type="evidence" value="ECO:0007669"/>
    <property type="project" value="UniProtKB-KW"/>
</dbReference>
<evidence type="ECO:0000259" key="5">
    <source>
        <dbReference type="SMART" id="SM00849"/>
    </source>
</evidence>
<evidence type="ECO:0000256" key="3">
    <source>
        <dbReference type="ARBA" id="ARBA00022801"/>
    </source>
</evidence>
<dbReference type="PANTHER" id="PTHR46233">
    <property type="entry name" value="HYDROXYACYLGLUTATHIONE HYDROLASE GLOC"/>
    <property type="match status" value="1"/>
</dbReference>
<evidence type="ECO:0000256" key="1">
    <source>
        <dbReference type="ARBA" id="ARBA00001947"/>
    </source>
</evidence>
<gene>
    <name evidence="6" type="ORF">HMPREF9630_01727</name>
</gene>
<keyword evidence="2" id="KW-0479">Metal-binding</keyword>
<dbReference type="InterPro" id="IPR036866">
    <property type="entry name" value="RibonucZ/Hydroxyglut_hydro"/>
</dbReference>
<name>V9HPE8_9FIRM</name>
<dbReference type="AlphaFoldDB" id="V9HPE8"/>
<proteinExistence type="predicted"/>
<comment type="caution">
    <text evidence="6">The sequence shown here is derived from an EMBL/GenBank/DDBJ whole genome shotgun (WGS) entry which is preliminary data.</text>
</comment>
<protein>
    <recommendedName>
        <fullName evidence="5">Metallo-beta-lactamase domain-containing protein</fullName>
    </recommendedName>
</protein>
<dbReference type="Pfam" id="PF00753">
    <property type="entry name" value="Lactamase_B"/>
    <property type="match status" value="1"/>
</dbReference>
<evidence type="ECO:0000256" key="4">
    <source>
        <dbReference type="ARBA" id="ARBA00022833"/>
    </source>
</evidence>
<dbReference type="SMART" id="SM00849">
    <property type="entry name" value="Lactamase_B"/>
    <property type="match status" value="1"/>
</dbReference>
<organism evidence="6 7">
    <name type="scientific">Peptoanaerobacter stomatis</name>
    <dbReference type="NCBI Taxonomy" id="796937"/>
    <lineage>
        <taxon>Bacteria</taxon>
        <taxon>Bacillati</taxon>
        <taxon>Bacillota</taxon>
        <taxon>Clostridia</taxon>
        <taxon>Peptostreptococcales</taxon>
        <taxon>Filifactoraceae</taxon>
        <taxon>Peptoanaerobacter</taxon>
    </lineage>
</organism>
<comment type="cofactor">
    <cofactor evidence="1">
        <name>Zn(2+)</name>
        <dbReference type="ChEBI" id="CHEBI:29105"/>
    </cofactor>
</comment>
<dbReference type="CDD" id="cd06262">
    <property type="entry name" value="metallo-hydrolase-like_MBL-fold"/>
    <property type="match status" value="1"/>
</dbReference>
<feature type="domain" description="Metallo-beta-lactamase" evidence="5">
    <location>
        <begin position="12"/>
        <end position="189"/>
    </location>
</feature>
<dbReference type="EMBL" id="AFZF02000019">
    <property type="protein sequence ID" value="EHL17141.1"/>
    <property type="molecule type" value="Genomic_DNA"/>
</dbReference>
<keyword evidence="3" id="KW-0378">Hydrolase</keyword>
<dbReference type="InterPro" id="IPR051453">
    <property type="entry name" value="MBL_Glyoxalase_II"/>
</dbReference>
<dbReference type="RefSeq" id="WP_009528324.1">
    <property type="nucleotide sequence ID" value="NZ_JH815227.1"/>
</dbReference>
<evidence type="ECO:0000313" key="6">
    <source>
        <dbReference type="EMBL" id="EHL17141.1"/>
    </source>
</evidence>
<keyword evidence="4" id="KW-0862">Zinc</keyword>
<evidence type="ECO:0000256" key="2">
    <source>
        <dbReference type="ARBA" id="ARBA00022723"/>
    </source>
</evidence>
<dbReference type="Proteomes" id="UP000017818">
    <property type="component" value="Unassembled WGS sequence"/>
</dbReference>
<dbReference type="InterPro" id="IPR001279">
    <property type="entry name" value="Metallo-B-lactamas"/>
</dbReference>
<dbReference type="GO" id="GO:0046872">
    <property type="term" value="F:metal ion binding"/>
    <property type="evidence" value="ECO:0007669"/>
    <property type="project" value="UniProtKB-KW"/>
</dbReference>
<reference evidence="6 7" key="1">
    <citation type="submission" date="2012-05" db="EMBL/GenBank/DDBJ databases">
        <title>The Genome Sequence of Eubacteriaceae bacterium CM2.</title>
        <authorList>
            <consortium name="The Broad Institute Genome Sequencing Platform"/>
            <person name="Earl A."/>
            <person name="Ward D."/>
            <person name="Feldgarden M."/>
            <person name="Gevers D."/>
            <person name="Sizova M."/>
            <person name="Hazen A."/>
            <person name="Epstein S."/>
            <person name="Walker B."/>
            <person name="Young S.K."/>
            <person name="Zeng Q."/>
            <person name="Gargeya S."/>
            <person name="Fitzgerald M."/>
            <person name="Haas B."/>
            <person name="Abouelleil A."/>
            <person name="Alvarado L."/>
            <person name="Arachchi H.M."/>
            <person name="Berlin A."/>
            <person name="Chapman S.B."/>
            <person name="Goldberg J."/>
            <person name="Griggs A."/>
            <person name="Gujja S."/>
            <person name="Hansen M."/>
            <person name="Howarth C."/>
            <person name="Imamovic A."/>
            <person name="Larimer J."/>
            <person name="McCowen C."/>
            <person name="Montmayeur A."/>
            <person name="Murphy C."/>
            <person name="Neiman D."/>
            <person name="Pearson M."/>
            <person name="Priest M."/>
            <person name="Roberts A."/>
            <person name="Saif S."/>
            <person name="Shea T."/>
            <person name="Sisk P."/>
            <person name="Sykes S."/>
            <person name="Wortman J."/>
            <person name="Nusbaum C."/>
            <person name="Birren B."/>
        </authorList>
    </citation>
    <scope>NUCLEOTIDE SEQUENCE [LARGE SCALE GENOMIC DNA]</scope>
    <source>
        <strain evidence="6 7">CM2</strain>
    </source>
</reference>
<evidence type="ECO:0000313" key="7">
    <source>
        <dbReference type="Proteomes" id="UP000017818"/>
    </source>
</evidence>